<evidence type="ECO:0000256" key="2">
    <source>
        <dbReference type="ARBA" id="ARBA00022679"/>
    </source>
</evidence>
<evidence type="ECO:0000313" key="9">
    <source>
        <dbReference type="Proteomes" id="UP001138961"/>
    </source>
</evidence>
<keyword evidence="3 7" id="KW-0547">Nucleotide-binding</keyword>
<comment type="similarity">
    <text evidence="7">Belongs to the shikimate kinase family.</text>
</comment>
<feature type="binding site" evidence="7">
    <location>
        <position position="132"/>
    </location>
    <ligand>
        <name>ATP</name>
        <dbReference type="ChEBI" id="CHEBI:30616"/>
    </ligand>
</feature>
<gene>
    <name evidence="7" type="primary">aroK</name>
    <name evidence="8" type="ORF">LGQ03_00825</name>
</gene>
<comment type="catalytic activity">
    <reaction evidence="7">
        <text>shikimate + ATP = 3-phosphoshikimate + ADP + H(+)</text>
        <dbReference type="Rhea" id="RHEA:13121"/>
        <dbReference type="ChEBI" id="CHEBI:15378"/>
        <dbReference type="ChEBI" id="CHEBI:30616"/>
        <dbReference type="ChEBI" id="CHEBI:36208"/>
        <dbReference type="ChEBI" id="CHEBI:145989"/>
        <dbReference type="ChEBI" id="CHEBI:456216"/>
        <dbReference type="EC" id="2.7.1.71"/>
    </reaction>
</comment>
<keyword evidence="6 7" id="KW-0057">Aromatic amino acid biosynthesis</keyword>
<accession>A0ABS8BQ89</accession>
<keyword evidence="9" id="KW-1185">Reference proteome</keyword>
<dbReference type="EMBL" id="JAJATZ010000001">
    <property type="protein sequence ID" value="MCB5197774.1"/>
    <property type="molecule type" value="Genomic_DNA"/>
</dbReference>
<proteinExistence type="inferred from homology"/>
<dbReference type="PRINTS" id="PR01100">
    <property type="entry name" value="SHIKIMTKNASE"/>
</dbReference>
<dbReference type="Gene3D" id="3.40.50.300">
    <property type="entry name" value="P-loop containing nucleotide triphosphate hydrolases"/>
    <property type="match status" value="1"/>
</dbReference>
<dbReference type="Pfam" id="PF01202">
    <property type="entry name" value="SKI"/>
    <property type="match status" value="1"/>
</dbReference>
<organism evidence="8 9">
    <name type="scientific">Loktanella gaetbuli</name>
    <dbReference type="NCBI Taxonomy" id="2881335"/>
    <lineage>
        <taxon>Bacteria</taxon>
        <taxon>Pseudomonadati</taxon>
        <taxon>Pseudomonadota</taxon>
        <taxon>Alphaproteobacteria</taxon>
        <taxon>Rhodobacterales</taxon>
        <taxon>Roseobacteraceae</taxon>
        <taxon>Loktanella</taxon>
    </lineage>
</organism>
<reference evidence="8" key="1">
    <citation type="submission" date="2021-10" db="EMBL/GenBank/DDBJ databases">
        <title>Loktanella gaetbuli sp. nov., isolated from a tidal flat.</title>
        <authorList>
            <person name="Park S."/>
            <person name="Yoon J.-H."/>
        </authorList>
    </citation>
    <scope>NUCLEOTIDE SEQUENCE</scope>
    <source>
        <strain evidence="8">TSTF-M6</strain>
    </source>
</reference>
<dbReference type="CDD" id="cd00464">
    <property type="entry name" value="SK"/>
    <property type="match status" value="1"/>
</dbReference>
<evidence type="ECO:0000256" key="3">
    <source>
        <dbReference type="ARBA" id="ARBA00022741"/>
    </source>
</evidence>
<evidence type="ECO:0000256" key="4">
    <source>
        <dbReference type="ARBA" id="ARBA00022777"/>
    </source>
</evidence>
<dbReference type="RefSeq" id="WP_226746871.1">
    <property type="nucleotide sequence ID" value="NZ_JAJATZ010000001.1"/>
</dbReference>
<dbReference type="InterPro" id="IPR031322">
    <property type="entry name" value="Shikimate/glucono_kinase"/>
</dbReference>
<dbReference type="InterPro" id="IPR027417">
    <property type="entry name" value="P-loop_NTPase"/>
</dbReference>
<evidence type="ECO:0000256" key="6">
    <source>
        <dbReference type="ARBA" id="ARBA00023141"/>
    </source>
</evidence>
<keyword evidence="4 7" id="KW-0418">Kinase</keyword>
<feature type="binding site" evidence="7">
    <location>
        <position position="48"/>
    </location>
    <ligand>
        <name>substrate</name>
    </ligand>
</feature>
<comment type="subunit">
    <text evidence="7">Monomer.</text>
</comment>
<protein>
    <recommendedName>
        <fullName evidence="7">Shikimate kinase</fullName>
        <shortName evidence="7">SK</shortName>
        <ecNumber evidence="7">2.7.1.71</ecNumber>
    </recommendedName>
</protein>
<keyword evidence="2 7" id="KW-0808">Transferase</keyword>
<comment type="pathway">
    <text evidence="7">Metabolic intermediate biosynthesis; chorismate biosynthesis; chorismate from D-erythrose 4-phosphate and phosphoenolpyruvate: step 5/7.</text>
</comment>
<comment type="caution">
    <text evidence="8">The sequence shown here is derived from an EMBL/GenBank/DDBJ whole genome shotgun (WGS) entry which is preliminary data.</text>
</comment>
<dbReference type="HAMAP" id="MF_00109">
    <property type="entry name" value="Shikimate_kinase"/>
    <property type="match status" value="1"/>
</dbReference>
<comment type="subcellular location">
    <subcellularLocation>
        <location evidence="7">Cytoplasm</location>
    </subcellularLocation>
</comment>
<sequence>MGSETRTTGSGSLTLHRTVVMVGMMGSGKTAIGRALAARLGVPFTDSDAEIETAAAATIAEIFERDGETFFRRRESEVIARLMTDRPAILSTGGGAYLAERNRDVIHEHGIAVWLNAPLSVLWDRVRNKDTRPLLRTADPYGTLAQLFANRSPVYAQAELTLDVQPRSTIEDTTSAVIDLLATRPDILEVHR</sequence>
<keyword evidence="7" id="KW-0479">Metal-binding</keyword>
<feature type="binding site" evidence="7">
    <location>
        <position position="151"/>
    </location>
    <ligand>
        <name>substrate</name>
    </ligand>
</feature>
<dbReference type="EC" id="2.7.1.71" evidence="7"/>
<dbReference type="Proteomes" id="UP001138961">
    <property type="component" value="Unassembled WGS sequence"/>
</dbReference>
<evidence type="ECO:0000256" key="1">
    <source>
        <dbReference type="ARBA" id="ARBA00022605"/>
    </source>
</evidence>
<comment type="cofactor">
    <cofactor evidence="7">
        <name>Mg(2+)</name>
        <dbReference type="ChEBI" id="CHEBI:18420"/>
    </cofactor>
    <text evidence="7">Binds 1 Mg(2+) ion per subunit.</text>
</comment>
<comment type="function">
    <text evidence="7">Catalyzes the specific phosphorylation of the 3-hydroxyl group of shikimic acid using ATP as a cosubstrate.</text>
</comment>
<dbReference type="NCBIfam" id="NF010552">
    <property type="entry name" value="PRK13946.1"/>
    <property type="match status" value="1"/>
</dbReference>
<feature type="binding site" evidence="7">
    <location>
        <position position="94"/>
    </location>
    <ligand>
        <name>substrate</name>
    </ligand>
</feature>
<evidence type="ECO:0000256" key="5">
    <source>
        <dbReference type="ARBA" id="ARBA00022840"/>
    </source>
</evidence>
<keyword evidence="1 7" id="KW-0028">Amino-acid biosynthesis</keyword>
<keyword evidence="7" id="KW-0460">Magnesium</keyword>
<dbReference type="PANTHER" id="PTHR21087">
    <property type="entry name" value="SHIKIMATE KINASE"/>
    <property type="match status" value="1"/>
</dbReference>
<feature type="binding site" evidence="7">
    <location>
        <position position="72"/>
    </location>
    <ligand>
        <name>substrate</name>
    </ligand>
</feature>
<evidence type="ECO:0000256" key="7">
    <source>
        <dbReference type="HAMAP-Rule" id="MF_00109"/>
    </source>
</evidence>
<keyword evidence="7" id="KW-0963">Cytoplasm</keyword>
<dbReference type="SUPFAM" id="SSF52540">
    <property type="entry name" value="P-loop containing nucleoside triphosphate hydrolases"/>
    <property type="match status" value="1"/>
</dbReference>
<feature type="binding site" evidence="7">
    <location>
        <begin position="26"/>
        <end position="31"/>
    </location>
    <ligand>
        <name>ATP</name>
        <dbReference type="ChEBI" id="CHEBI:30616"/>
    </ligand>
</feature>
<evidence type="ECO:0000313" key="8">
    <source>
        <dbReference type="EMBL" id="MCB5197774.1"/>
    </source>
</evidence>
<feature type="binding site" evidence="7">
    <location>
        <position position="30"/>
    </location>
    <ligand>
        <name>Mg(2+)</name>
        <dbReference type="ChEBI" id="CHEBI:18420"/>
    </ligand>
</feature>
<dbReference type="PANTHER" id="PTHR21087:SF16">
    <property type="entry name" value="SHIKIMATE KINASE 1, CHLOROPLASTIC"/>
    <property type="match status" value="1"/>
</dbReference>
<keyword evidence="5 7" id="KW-0067">ATP-binding</keyword>
<dbReference type="GO" id="GO:0004765">
    <property type="term" value="F:shikimate kinase activity"/>
    <property type="evidence" value="ECO:0007669"/>
    <property type="project" value="UniProtKB-EC"/>
</dbReference>
<comment type="caution">
    <text evidence="7">Lacks conserved residue(s) required for the propagation of feature annotation.</text>
</comment>
<dbReference type="InterPro" id="IPR000623">
    <property type="entry name" value="Shikimate_kinase/TSH1"/>
</dbReference>
<name>A0ABS8BQ89_9RHOB</name>